<comment type="caution">
    <text evidence="2">The sequence shown here is derived from an EMBL/GenBank/DDBJ whole genome shotgun (WGS) entry which is preliminary data.</text>
</comment>
<name>A0A7J7NL91_9MAGN</name>
<evidence type="ECO:0000313" key="2">
    <source>
        <dbReference type="EMBL" id="KAF6167967.1"/>
    </source>
</evidence>
<organism evidence="2 3">
    <name type="scientific">Kingdonia uniflora</name>
    <dbReference type="NCBI Taxonomy" id="39325"/>
    <lineage>
        <taxon>Eukaryota</taxon>
        <taxon>Viridiplantae</taxon>
        <taxon>Streptophyta</taxon>
        <taxon>Embryophyta</taxon>
        <taxon>Tracheophyta</taxon>
        <taxon>Spermatophyta</taxon>
        <taxon>Magnoliopsida</taxon>
        <taxon>Ranunculales</taxon>
        <taxon>Circaeasteraceae</taxon>
        <taxon>Kingdonia</taxon>
    </lineage>
</organism>
<keyword evidence="1" id="KW-0732">Signal</keyword>
<dbReference type="Proteomes" id="UP000541444">
    <property type="component" value="Unassembled WGS sequence"/>
</dbReference>
<evidence type="ECO:0000313" key="3">
    <source>
        <dbReference type="Proteomes" id="UP000541444"/>
    </source>
</evidence>
<feature type="signal peptide" evidence="1">
    <location>
        <begin position="1"/>
        <end position="25"/>
    </location>
</feature>
<keyword evidence="3" id="KW-1185">Reference proteome</keyword>
<protein>
    <recommendedName>
        <fullName evidence="4">Thionin-like protein 2</fullName>
    </recommendedName>
</protein>
<reference evidence="2 3" key="1">
    <citation type="journal article" date="2020" name="IScience">
        <title>Genome Sequencing of the Endangered Kingdonia uniflora (Circaeasteraceae, Ranunculales) Reveals Potential Mechanisms of Evolutionary Specialization.</title>
        <authorList>
            <person name="Sun Y."/>
            <person name="Deng T."/>
            <person name="Zhang A."/>
            <person name="Moore M.J."/>
            <person name="Landis J.B."/>
            <person name="Lin N."/>
            <person name="Zhang H."/>
            <person name="Zhang X."/>
            <person name="Huang J."/>
            <person name="Zhang X."/>
            <person name="Sun H."/>
            <person name="Wang H."/>
        </authorList>
    </citation>
    <scope>NUCLEOTIDE SEQUENCE [LARGE SCALE GENOMIC DNA]</scope>
    <source>
        <strain evidence="2">TB1705</strain>
        <tissue evidence="2">Leaf</tissue>
    </source>
</reference>
<dbReference type="AlphaFoldDB" id="A0A7J7NL91"/>
<dbReference type="EMBL" id="JACGCM010000711">
    <property type="protein sequence ID" value="KAF6167967.1"/>
    <property type="molecule type" value="Genomic_DNA"/>
</dbReference>
<evidence type="ECO:0008006" key="4">
    <source>
        <dbReference type="Google" id="ProtNLM"/>
    </source>
</evidence>
<feature type="chain" id="PRO_5029860663" description="Thionin-like protein 2" evidence="1">
    <location>
        <begin position="26"/>
        <end position="104"/>
    </location>
</feature>
<accession>A0A7J7NL91</accession>
<gene>
    <name evidence="2" type="ORF">GIB67_020537</name>
</gene>
<evidence type="ECO:0000256" key="1">
    <source>
        <dbReference type="SAM" id="SignalP"/>
    </source>
</evidence>
<proteinExistence type="predicted"/>
<sequence length="104" mass="11512">MKTKRVMEIVVMAMLMMVGLMGVAAKGDSHNWSAKYCSSCFKHCSAKYDPIIVWPCCSPMVTGHCVKCASSLQTNNEDANTMMLDKMILDGCKRSCSKTCMKNN</sequence>